<dbReference type="EMBL" id="KN796118">
    <property type="protein sequence ID" value="KUI64050.1"/>
    <property type="molecule type" value="Genomic_DNA"/>
</dbReference>
<dbReference type="AlphaFoldDB" id="A0A194VJJ5"/>
<feature type="region of interest" description="Disordered" evidence="1">
    <location>
        <begin position="1"/>
        <end position="24"/>
    </location>
</feature>
<protein>
    <submittedName>
        <fullName evidence="2">Salicylate hydroxylase</fullName>
    </submittedName>
</protein>
<gene>
    <name evidence="2" type="ORF">VM1G_10822</name>
</gene>
<sequence length="128" mass="14351">MPSRIPFWSPPLPDGSTPPAAPAHTHTHILDPTTYCSTFTTAVAIQLLQCLLEFSIATVRCSGDQRGVKRTGFLDELIKHVPDGVAKFDKRVTHYTEDKEGKVTLHIKNGSTDVYYHKLSLQRSFWDV</sequence>
<keyword evidence="3" id="KW-1185">Reference proteome</keyword>
<name>A0A194VJJ5_CYTMA</name>
<dbReference type="Gene3D" id="3.50.50.60">
    <property type="entry name" value="FAD/NAD(P)-binding domain"/>
    <property type="match status" value="1"/>
</dbReference>
<dbReference type="OrthoDB" id="417877at2759"/>
<evidence type="ECO:0000313" key="3">
    <source>
        <dbReference type="Proteomes" id="UP000078559"/>
    </source>
</evidence>
<accession>A0A194VJJ5</accession>
<evidence type="ECO:0000256" key="1">
    <source>
        <dbReference type="SAM" id="MobiDB-lite"/>
    </source>
</evidence>
<dbReference type="Proteomes" id="UP000078559">
    <property type="component" value="Unassembled WGS sequence"/>
</dbReference>
<proteinExistence type="predicted"/>
<reference evidence="2" key="1">
    <citation type="submission" date="2014-12" db="EMBL/GenBank/DDBJ databases">
        <title>Genome Sequence of Valsa Canker Pathogens Uncovers a Specific Adaption of Colonization on Woody Bark.</title>
        <authorList>
            <person name="Yin Z."/>
            <person name="Liu H."/>
            <person name="Gao X."/>
            <person name="Li Z."/>
            <person name="Song N."/>
            <person name="Ke X."/>
            <person name="Dai Q."/>
            <person name="Wu Y."/>
            <person name="Sun Y."/>
            <person name="Xu J.-R."/>
            <person name="Kang Z.K."/>
            <person name="Wang L."/>
            <person name="Huang L."/>
        </authorList>
    </citation>
    <scope>NUCLEOTIDE SEQUENCE [LARGE SCALE GENOMIC DNA]</scope>
    <source>
        <strain evidence="2">03-8</strain>
    </source>
</reference>
<organism evidence="2 3">
    <name type="scientific">Cytospora mali</name>
    <name type="common">Apple Valsa canker fungus</name>
    <name type="synonym">Valsa mali</name>
    <dbReference type="NCBI Taxonomy" id="578113"/>
    <lineage>
        <taxon>Eukaryota</taxon>
        <taxon>Fungi</taxon>
        <taxon>Dikarya</taxon>
        <taxon>Ascomycota</taxon>
        <taxon>Pezizomycotina</taxon>
        <taxon>Sordariomycetes</taxon>
        <taxon>Sordariomycetidae</taxon>
        <taxon>Diaporthales</taxon>
        <taxon>Cytosporaceae</taxon>
        <taxon>Cytospora</taxon>
    </lineage>
</organism>
<evidence type="ECO:0000313" key="2">
    <source>
        <dbReference type="EMBL" id="KUI64050.1"/>
    </source>
</evidence>
<dbReference type="InterPro" id="IPR036188">
    <property type="entry name" value="FAD/NAD-bd_sf"/>
</dbReference>